<dbReference type="EMBL" id="JANRMS010000621">
    <property type="protein sequence ID" value="KAJ3536751.1"/>
    <property type="molecule type" value="Genomic_DNA"/>
</dbReference>
<comment type="caution">
    <text evidence="1">The sequence shown here is derived from an EMBL/GenBank/DDBJ whole genome shotgun (WGS) entry which is preliminary data.</text>
</comment>
<name>A0ACC1SCD4_9HYPO</name>
<proteinExistence type="predicted"/>
<organism evidence="1 2">
    <name type="scientific">Fusarium decemcellulare</name>
    <dbReference type="NCBI Taxonomy" id="57161"/>
    <lineage>
        <taxon>Eukaryota</taxon>
        <taxon>Fungi</taxon>
        <taxon>Dikarya</taxon>
        <taxon>Ascomycota</taxon>
        <taxon>Pezizomycotina</taxon>
        <taxon>Sordariomycetes</taxon>
        <taxon>Hypocreomycetidae</taxon>
        <taxon>Hypocreales</taxon>
        <taxon>Nectriaceae</taxon>
        <taxon>Fusarium</taxon>
        <taxon>Fusarium decemcellulare species complex</taxon>
    </lineage>
</organism>
<gene>
    <name evidence="1" type="ORF">NM208_g6587</name>
</gene>
<evidence type="ECO:0000313" key="1">
    <source>
        <dbReference type="EMBL" id="KAJ3536751.1"/>
    </source>
</evidence>
<sequence>MSTERPASYALFGTSHGASVQWDDLIADASAQQKDTDLSLSLDWGPAGCPQNTTCETTQLLDDQALWQQIFMTSSTDNFPACLSTMNSTCQPTMSKENNQQDQPGELGRIAEPTDEASSSRTCINLASTPLTFPTENTQTITMPTIRPSASPDEFNSPRFRCTYPECQGLSFEKSARLNEHITRKHKRPFKCPQCPRRFGSSSDRGRHLRTLHQGLGGTLPSSERAWICEEVGCKRNRKPFSRRDNYVKHLREVHDTSVKKPEVGVQVRGRTDGQSEDVTQPVAETLVAAALGDQEGLKRKAGDLEEELGNLSQGELVQLLLYERNKVRRLEEDLKGLRRRCEAREDLWLRVLADKVGRPD</sequence>
<protein>
    <submittedName>
        <fullName evidence="1">Uncharacterized protein</fullName>
    </submittedName>
</protein>
<accession>A0ACC1SCD4</accession>
<reference evidence="1" key="1">
    <citation type="submission" date="2022-08" db="EMBL/GenBank/DDBJ databases">
        <title>Genome Sequence of Fusarium decemcellulare.</title>
        <authorList>
            <person name="Buettner E."/>
        </authorList>
    </citation>
    <scope>NUCLEOTIDE SEQUENCE</scope>
    <source>
        <strain evidence="1">Babe19</strain>
    </source>
</reference>
<evidence type="ECO:0000313" key="2">
    <source>
        <dbReference type="Proteomes" id="UP001148629"/>
    </source>
</evidence>
<dbReference type="Proteomes" id="UP001148629">
    <property type="component" value="Unassembled WGS sequence"/>
</dbReference>
<keyword evidence="2" id="KW-1185">Reference proteome</keyword>